<dbReference type="EMBL" id="UAUU01000011">
    <property type="protein sequence ID" value="SPZ92159.1"/>
    <property type="molecule type" value="Genomic_DNA"/>
</dbReference>
<sequence>MPAKILYREKIKNSLGEKHIQHITDIFTQFHDQAMETGIVEERFALYSQF</sequence>
<reference evidence="1 2" key="1">
    <citation type="submission" date="2018-06" db="EMBL/GenBank/DDBJ databases">
        <authorList>
            <consortium name="Pathogen Informatics"/>
            <person name="Doyle S."/>
        </authorList>
    </citation>
    <scope>NUCLEOTIDE SEQUENCE [LARGE SCALE GENOMIC DNA]</scope>
    <source>
        <strain evidence="1 2">NCTC11343</strain>
    </source>
</reference>
<evidence type="ECO:0000313" key="2">
    <source>
        <dbReference type="Proteomes" id="UP000251241"/>
    </source>
</evidence>
<protein>
    <submittedName>
        <fullName evidence="1">Uncharacterized protein</fullName>
    </submittedName>
</protein>
<dbReference type="Proteomes" id="UP000251241">
    <property type="component" value="Unassembled WGS sequence"/>
</dbReference>
<dbReference type="AlphaFoldDB" id="A0A2X2LFJ4"/>
<evidence type="ECO:0000313" key="1">
    <source>
        <dbReference type="EMBL" id="SPZ92159.1"/>
    </source>
</evidence>
<organism evidence="1 2">
    <name type="scientific">Sphingobacterium multivorum</name>
    <dbReference type="NCBI Taxonomy" id="28454"/>
    <lineage>
        <taxon>Bacteria</taxon>
        <taxon>Pseudomonadati</taxon>
        <taxon>Bacteroidota</taxon>
        <taxon>Sphingobacteriia</taxon>
        <taxon>Sphingobacteriales</taxon>
        <taxon>Sphingobacteriaceae</taxon>
        <taxon>Sphingobacterium</taxon>
    </lineage>
</organism>
<proteinExistence type="predicted"/>
<name>A0A2X2LFJ4_SPHMU</name>
<gene>
    <name evidence="1" type="ORF">NCTC11343_04209</name>
</gene>
<accession>A0A2X2LFJ4</accession>